<dbReference type="SUPFAM" id="SSF58104">
    <property type="entry name" value="Methyl-accepting chemotaxis protein (MCP) signaling domain"/>
    <property type="match status" value="2"/>
</dbReference>
<evidence type="ECO:0000256" key="1">
    <source>
        <dbReference type="ARBA" id="ARBA00023224"/>
    </source>
</evidence>
<dbReference type="PANTHER" id="PTHR32089">
    <property type="entry name" value="METHYL-ACCEPTING CHEMOTAXIS PROTEIN MCPB"/>
    <property type="match status" value="1"/>
</dbReference>
<dbReference type="RefSeq" id="WP_144234738.1">
    <property type="nucleotide sequence ID" value="NZ_QMIF01000003.1"/>
</dbReference>
<dbReference type="PRINTS" id="PR00260">
    <property type="entry name" value="CHEMTRNSDUCR"/>
</dbReference>
<evidence type="ECO:0000256" key="4">
    <source>
        <dbReference type="SAM" id="MobiDB-lite"/>
    </source>
</evidence>
<dbReference type="OrthoDB" id="9816265at2"/>
<dbReference type="AlphaFoldDB" id="A0A6P1ZMM2"/>
<comment type="similarity">
    <text evidence="2">Belongs to the methyl-accepting chemotaxis (MCP) protein family.</text>
</comment>
<evidence type="ECO:0000256" key="2">
    <source>
        <dbReference type="ARBA" id="ARBA00029447"/>
    </source>
</evidence>
<dbReference type="GO" id="GO:0006935">
    <property type="term" value="P:chemotaxis"/>
    <property type="evidence" value="ECO:0007669"/>
    <property type="project" value="InterPro"/>
</dbReference>
<comment type="caution">
    <text evidence="6">The sequence shown here is derived from an EMBL/GenBank/DDBJ whole genome shotgun (WGS) entry which is preliminary data.</text>
</comment>
<keyword evidence="1 3" id="KW-0807">Transducer</keyword>
<evidence type="ECO:0000313" key="7">
    <source>
        <dbReference type="Proteomes" id="UP000434052"/>
    </source>
</evidence>
<dbReference type="PROSITE" id="PS50111">
    <property type="entry name" value="CHEMOTAXIS_TRANSDUC_2"/>
    <property type="match status" value="2"/>
</dbReference>
<feature type="domain" description="Methyl-accepting transducer" evidence="5">
    <location>
        <begin position="14"/>
        <end position="271"/>
    </location>
</feature>
<evidence type="ECO:0000259" key="5">
    <source>
        <dbReference type="PROSITE" id="PS50111"/>
    </source>
</evidence>
<feature type="region of interest" description="Disordered" evidence="4">
    <location>
        <begin position="576"/>
        <end position="606"/>
    </location>
</feature>
<dbReference type="InterPro" id="IPR004090">
    <property type="entry name" value="Chemotax_Me-accpt_rcpt"/>
</dbReference>
<dbReference type="Gene3D" id="1.10.287.950">
    <property type="entry name" value="Methyl-accepting chemotaxis protein"/>
    <property type="match status" value="2"/>
</dbReference>
<reference evidence="6 7" key="1">
    <citation type="submission" date="2018-06" db="EMBL/GenBank/DDBJ databases">
        <title>Complete genome of Desulfovibrio marinus P48SEP.</title>
        <authorList>
            <person name="Crispim J.S."/>
            <person name="Vidigal P.M.P."/>
            <person name="Silva L.C.F."/>
            <person name="Araujo L.C."/>
            <person name="Laguardia C.N."/>
            <person name="Dias R.S."/>
            <person name="Sousa M.P."/>
            <person name="Paula S.O."/>
            <person name="Silva C."/>
        </authorList>
    </citation>
    <scope>NUCLEOTIDE SEQUENCE [LARGE SCALE GENOMIC DNA]</scope>
    <source>
        <strain evidence="6 7">P48SEP</strain>
    </source>
</reference>
<sequence length="606" mass="66499">MSENETFTVDIPRAQTFLERCESELPKLDARLARTIQEREPEFLELGSSLQQYSLQASQLAEETGSLINLTSAEAMDSFRDELHVELDKMTALWSKAASDQNVQELTTIHDTVDVLTKTIDEYRRVVRALSMLGISTRIESARLGTEGRGFTTLADDVEKLAKRIVEYSGQIMEKVNDLSEMVEDTLSQTGEMREHQAASSQTIETTIRTNLDSLVQMADKSGVVSRNLEPLSREIASSIGEAVASVQFHDITRQQVEHVEESLQELRDLISEKEWHGNAKTDEVRDLVGFVGDVTGLQHSQLINASSSFNTAVVSLQNNLSAIAENVFSLEQNASSITASESGVSTLDAIEAGLKDVMKAMDDFAEQGESIGQIMVRVADTVTEMTHFLEDIEEVGSEIELISLNASVKAAHTGEKGKALGVLASSIQQLSQQAGGLTASVTDILGRIGEASTHLKSNAEAFMDTSQVTDIVTRIEQILAGLRRIDDEVDSVFDNIRQQGRDLGTSIESFNSSMTFHKEVCENLERGAVVLSSLRDEATDIVPQDKDESRPERLEKMLARYTMEAERLIHQQAFNKEGSCSSDGSGGEEGACSDDAEAWGDVELF</sequence>
<feature type="domain" description="Methyl-accepting transducer" evidence="5">
    <location>
        <begin position="316"/>
        <end position="519"/>
    </location>
</feature>
<feature type="compositionally biased region" description="Acidic residues" evidence="4">
    <location>
        <begin position="592"/>
        <end position="606"/>
    </location>
</feature>
<evidence type="ECO:0000313" key="6">
    <source>
        <dbReference type="EMBL" id="TVM35179.1"/>
    </source>
</evidence>
<organism evidence="6 7">
    <name type="scientific">Oceanidesulfovibrio marinus</name>
    <dbReference type="NCBI Taxonomy" id="370038"/>
    <lineage>
        <taxon>Bacteria</taxon>
        <taxon>Pseudomonadati</taxon>
        <taxon>Thermodesulfobacteriota</taxon>
        <taxon>Desulfovibrionia</taxon>
        <taxon>Desulfovibrionales</taxon>
        <taxon>Desulfovibrionaceae</taxon>
        <taxon>Oceanidesulfovibrio</taxon>
    </lineage>
</organism>
<proteinExistence type="inferred from homology"/>
<dbReference type="InterPro" id="IPR004089">
    <property type="entry name" value="MCPsignal_dom"/>
</dbReference>
<dbReference type="PANTHER" id="PTHR32089:SF112">
    <property type="entry name" value="LYSOZYME-LIKE PROTEIN-RELATED"/>
    <property type="match status" value="1"/>
</dbReference>
<dbReference type="Proteomes" id="UP000434052">
    <property type="component" value="Unassembled WGS sequence"/>
</dbReference>
<accession>A0A6P1ZMM2</accession>
<dbReference type="Pfam" id="PF00015">
    <property type="entry name" value="MCPsignal"/>
    <property type="match status" value="2"/>
</dbReference>
<dbReference type="GO" id="GO:0004888">
    <property type="term" value="F:transmembrane signaling receptor activity"/>
    <property type="evidence" value="ECO:0007669"/>
    <property type="project" value="InterPro"/>
</dbReference>
<name>A0A6P1ZMM2_9BACT</name>
<dbReference type="GO" id="GO:0007165">
    <property type="term" value="P:signal transduction"/>
    <property type="evidence" value="ECO:0007669"/>
    <property type="project" value="UniProtKB-KW"/>
</dbReference>
<dbReference type="EMBL" id="QMIF01000003">
    <property type="protein sequence ID" value="TVM35179.1"/>
    <property type="molecule type" value="Genomic_DNA"/>
</dbReference>
<evidence type="ECO:0000256" key="3">
    <source>
        <dbReference type="PROSITE-ProRule" id="PRU00284"/>
    </source>
</evidence>
<gene>
    <name evidence="6" type="ORF">DQK91_07235</name>
</gene>
<dbReference type="GO" id="GO:0016020">
    <property type="term" value="C:membrane"/>
    <property type="evidence" value="ECO:0007669"/>
    <property type="project" value="InterPro"/>
</dbReference>
<protein>
    <recommendedName>
        <fullName evidence="5">Methyl-accepting transducer domain-containing protein</fullName>
    </recommendedName>
</protein>